<protein>
    <recommendedName>
        <fullName evidence="2">Potassium channel domain-containing protein</fullName>
    </recommendedName>
</protein>
<keyword evidence="1" id="KW-1133">Transmembrane helix</keyword>
<feature type="transmembrane region" description="Helical" evidence="1">
    <location>
        <begin position="164"/>
        <end position="183"/>
    </location>
</feature>
<gene>
    <name evidence="3" type="ORF">LMG28140_00855</name>
</gene>
<evidence type="ECO:0000313" key="3">
    <source>
        <dbReference type="EMBL" id="CAD6516886.1"/>
    </source>
</evidence>
<organism evidence="3 4">
    <name type="scientific">Paraburkholderia metrosideri</name>
    <dbReference type="NCBI Taxonomy" id="580937"/>
    <lineage>
        <taxon>Bacteria</taxon>
        <taxon>Pseudomonadati</taxon>
        <taxon>Pseudomonadota</taxon>
        <taxon>Betaproteobacteria</taxon>
        <taxon>Burkholderiales</taxon>
        <taxon>Burkholderiaceae</taxon>
        <taxon>Paraburkholderia</taxon>
    </lineage>
</organism>
<reference evidence="3 4" key="1">
    <citation type="submission" date="2020-10" db="EMBL/GenBank/DDBJ databases">
        <authorList>
            <person name="Peeters C."/>
        </authorList>
    </citation>
    <scope>NUCLEOTIDE SEQUENCE [LARGE SCALE GENOMIC DNA]</scope>
    <source>
        <strain evidence="3 4">LMG 28140</strain>
    </source>
</reference>
<evidence type="ECO:0000313" key="4">
    <source>
        <dbReference type="Proteomes" id="UP000598032"/>
    </source>
</evidence>
<feature type="transmembrane region" description="Helical" evidence="1">
    <location>
        <begin position="195"/>
        <end position="215"/>
    </location>
</feature>
<feature type="transmembrane region" description="Helical" evidence="1">
    <location>
        <begin position="40"/>
        <end position="60"/>
    </location>
</feature>
<accession>A0ABM8NC70</accession>
<keyword evidence="1" id="KW-0812">Transmembrane</keyword>
<dbReference type="Proteomes" id="UP000598032">
    <property type="component" value="Unassembled WGS sequence"/>
</dbReference>
<proteinExistence type="predicted"/>
<feature type="transmembrane region" description="Helical" evidence="1">
    <location>
        <begin position="96"/>
        <end position="114"/>
    </location>
</feature>
<evidence type="ECO:0000259" key="2">
    <source>
        <dbReference type="Pfam" id="PF07885"/>
    </source>
</evidence>
<comment type="caution">
    <text evidence="3">The sequence shown here is derived from an EMBL/GenBank/DDBJ whole genome shotgun (WGS) entry which is preliminary data.</text>
</comment>
<sequence>MVIRKAGSLLGRIFYQRCFYLFLVLMLFLCAAPFTEPTPIGHFIINCANAFIIVAAVASVGRTTTSCVVAVLFAAPALAYQWIAVVGGDPHAAAKAWGFSALLYATTIAYLLDYVFRRDVMTTDKLFGAASAYLLLGVFWGFLYALVDHVYSRSFALFGSPSPLVLFDFIYFSFTVLTSTGFGDISPLSRQARGICVIEQVVGALFLAILIARLASAYRMSAKIREQAARKKRRASPSED</sequence>
<keyword evidence="1" id="KW-0472">Membrane</keyword>
<feature type="transmembrane region" description="Helical" evidence="1">
    <location>
        <begin position="67"/>
        <end position="84"/>
    </location>
</feature>
<dbReference type="Gene3D" id="1.10.287.70">
    <property type="match status" value="1"/>
</dbReference>
<dbReference type="RefSeq" id="WP_201641051.1">
    <property type="nucleotide sequence ID" value="NZ_CAJHCP010000002.1"/>
</dbReference>
<dbReference type="EMBL" id="CAJHCP010000002">
    <property type="protein sequence ID" value="CAD6516886.1"/>
    <property type="molecule type" value="Genomic_DNA"/>
</dbReference>
<feature type="transmembrane region" description="Helical" evidence="1">
    <location>
        <begin position="14"/>
        <end position="34"/>
    </location>
</feature>
<dbReference type="Pfam" id="PF07885">
    <property type="entry name" value="Ion_trans_2"/>
    <property type="match status" value="1"/>
</dbReference>
<feature type="domain" description="Potassium channel" evidence="2">
    <location>
        <begin position="161"/>
        <end position="218"/>
    </location>
</feature>
<dbReference type="SUPFAM" id="SSF81324">
    <property type="entry name" value="Voltage-gated potassium channels"/>
    <property type="match status" value="1"/>
</dbReference>
<feature type="transmembrane region" description="Helical" evidence="1">
    <location>
        <begin position="126"/>
        <end position="144"/>
    </location>
</feature>
<name>A0ABM8NC70_9BURK</name>
<keyword evidence="4" id="KW-1185">Reference proteome</keyword>
<dbReference type="InterPro" id="IPR013099">
    <property type="entry name" value="K_chnl_dom"/>
</dbReference>
<evidence type="ECO:0000256" key="1">
    <source>
        <dbReference type="SAM" id="Phobius"/>
    </source>
</evidence>